<reference evidence="2" key="1">
    <citation type="submission" date="2022-11" db="EMBL/GenBank/DDBJ databases">
        <title>Centuries of genome instability and evolution in soft-shell clam transmissible cancer (bioRxiv).</title>
        <authorList>
            <person name="Hart S.F.M."/>
            <person name="Yonemitsu M.A."/>
            <person name="Giersch R.M."/>
            <person name="Beal B.F."/>
            <person name="Arriagada G."/>
            <person name="Davis B.W."/>
            <person name="Ostrander E.A."/>
            <person name="Goff S.P."/>
            <person name="Metzger M.J."/>
        </authorList>
    </citation>
    <scope>NUCLEOTIDE SEQUENCE</scope>
    <source>
        <strain evidence="2">MELC-2E11</strain>
        <tissue evidence="2">Siphon/mantle</tissue>
    </source>
</reference>
<name>A0ABY7DFG2_MYAAR</name>
<keyword evidence="3" id="KW-1185">Reference proteome</keyword>
<keyword evidence="1" id="KW-1133">Transmembrane helix</keyword>
<keyword evidence="1" id="KW-0812">Transmembrane</keyword>
<evidence type="ECO:0000313" key="2">
    <source>
        <dbReference type="EMBL" id="WAQ96387.1"/>
    </source>
</evidence>
<evidence type="ECO:0000256" key="1">
    <source>
        <dbReference type="SAM" id="Phobius"/>
    </source>
</evidence>
<sequence length="229" mass="26120">MPPYIKRKSTNGLTVRKPKKSRTVADFLHSVLSSKWIRHRQHRNHARKSVPVLNPVKETMGTTCRRFILQKMGFDCTFEDRTLQRAYVGLVTLTIVQSLLFLVLTVSWRIHKEQPPLESSMYCVPCNDIKQTNPYNDTGHVIDALRQIYNESVCCGPIRRVMVLRIQNEMKKQYVENGQANPSLLVGKSFITDCEWQGMKTPTAKLVGVVDSVPSDIVQGNHNTVNKVV</sequence>
<accession>A0ABY7DFG2</accession>
<dbReference type="Proteomes" id="UP001164746">
    <property type="component" value="Chromosome 2"/>
</dbReference>
<protein>
    <submittedName>
        <fullName evidence="2">Uncharacterized protein</fullName>
    </submittedName>
</protein>
<keyword evidence="1" id="KW-0472">Membrane</keyword>
<dbReference type="EMBL" id="CP111013">
    <property type="protein sequence ID" value="WAQ96387.1"/>
    <property type="molecule type" value="Genomic_DNA"/>
</dbReference>
<feature type="transmembrane region" description="Helical" evidence="1">
    <location>
        <begin position="87"/>
        <end position="108"/>
    </location>
</feature>
<organism evidence="2 3">
    <name type="scientific">Mya arenaria</name>
    <name type="common">Soft-shell clam</name>
    <dbReference type="NCBI Taxonomy" id="6604"/>
    <lineage>
        <taxon>Eukaryota</taxon>
        <taxon>Metazoa</taxon>
        <taxon>Spiralia</taxon>
        <taxon>Lophotrochozoa</taxon>
        <taxon>Mollusca</taxon>
        <taxon>Bivalvia</taxon>
        <taxon>Autobranchia</taxon>
        <taxon>Heteroconchia</taxon>
        <taxon>Euheterodonta</taxon>
        <taxon>Imparidentia</taxon>
        <taxon>Neoheterodontei</taxon>
        <taxon>Myida</taxon>
        <taxon>Myoidea</taxon>
        <taxon>Myidae</taxon>
        <taxon>Mya</taxon>
    </lineage>
</organism>
<evidence type="ECO:0000313" key="3">
    <source>
        <dbReference type="Proteomes" id="UP001164746"/>
    </source>
</evidence>
<gene>
    <name evidence="2" type="ORF">MAR_029077</name>
</gene>
<proteinExistence type="predicted"/>